<dbReference type="Gene3D" id="3.40.50.200">
    <property type="entry name" value="Peptidase S8/S53 domain"/>
    <property type="match status" value="2"/>
</dbReference>
<feature type="active site" description="Charge relay system" evidence="5">
    <location>
        <position position="223"/>
    </location>
</feature>
<dbReference type="EMBL" id="AP028055">
    <property type="protein sequence ID" value="BEG99539.1"/>
    <property type="molecule type" value="Genomic_DNA"/>
</dbReference>
<feature type="chain" id="PRO_5046218746" description="T9SS C-terminal target domain-containing protein" evidence="6">
    <location>
        <begin position="22"/>
        <end position="736"/>
    </location>
</feature>
<dbReference type="InterPro" id="IPR015500">
    <property type="entry name" value="Peptidase_S8_subtilisin-rel"/>
</dbReference>
<keyword evidence="10" id="KW-1185">Reference proteome</keyword>
<evidence type="ECO:0000256" key="1">
    <source>
        <dbReference type="ARBA" id="ARBA00011073"/>
    </source>
</evidence>
<dbReference type="SUPFAM" id="SSF52743">
    <property type="entry name" value="Subtilisin-like"/>
    <property type="match status" value="1"/>
</dbReference>
<proteinExistence type="inferred from homology"/>
<accession>A0ABN6Z4P5</accession>
<sequence>MRRKSLLCFIILFSLSAITQAQENSKKLSPFTKSFLTNIKQPEGSSAQKRSFIKRAGIRQIGINEYLGAFVRLAESAGTEALEELGVKIGTRCKEIVTAQIPLSAVESVAALPEVTYIQIGSPVHKQMDKARAASGVDKVQSGMSPLNAPYWGKDVVIGIIDNGFEYGHPAFYTSDHTALRIKKVWDQNAYEGNAPSKFGYGAEYVNQDSILAALYDIADASHGTHVAGIATGADKSSENGYYGVAGESEIILVSQGGTSTYIADGIKYIFDYADSIGKPCVVNLSLGTYIGPHDGTSTFDVLADQLQGKGRLLVGSAGNEAGKKIHTSGNFSATDSIFRTFVNFKDNVACDIWGETDKNFKVQLCLYDTLTMDTLYITPEYNTTDLNNGTRINLTSLTNRIVRGSIYLSTGTDPQNKKPNVYFYSEFTAMPEKYCLGLIFKAKDGRINAWADESICSFTNRNRIGWSDGDNFCSIGEIGGTGKQIITVGAYATKTSYTNLDQTNLTMNETLNSLASFSSAGPTVDRRMKPEITAPGSIIISSVSSYDTTNPSERVKSTEINGKIYYYGMMQGTSMAAPNVCGVLATWLQANPKLTPDEVKAILQKTAINDSFTGDLIPSGNNTWGYGKIDAFKGLLEVIKQSTSIEETFSLPSTSVLMYATQGNRQLIKFLFTQEDSNVQISIFNVNGQKLLSKQIGTISSKQEETINLENMPKGFYLIKISGNNLNQVFKVNTK</sequence>
<dbReference type="Pfam" id="PF00082">
    <property type="entry name" value="Peptidase_S8"/>
    <property type="match status" value="2"/>
</dbReference>
<dbReference type="PROSITE" id="PS51892">
    <property type="entry name" value="SUBTILASE"/>
    <property type="match status" value="1"/>
</dbReference>
<evidence type="ECO:0000259" key="8">
    <source>
        <dbReference type="Pfam" id="PF18962"/>
    </source>
</evidence>
<dbReference type="InterPro" id="IPR036852">
    <property type="entry name" value="Peptidase_S8/S53_dom_sf"/>
</dbReference>
<dbReference type="PANTHER" id="PTHR43806:SF11">
    <property type="entry name" value="CEREVISIN-RELATED"/>
    <property type="match status" value="1"/>
</dbReference>
<feature type="domain" description="Peptidase S8/S53" evidence="7">
    <location>
        <begin position="458"/>
        <end position="614"/>
    </location>
</feature>
<protein>
    <recommendedName>
        <fullName evidence="11">T9SS C-terminal target domain-containing protein</fullName>
    </recommendedName>
</protein>
<dbReference type="Pfam" id="PF18962">
    <property type="entry name" value="Por_Secre_tail"/>
    <property type="match status" value="1"/>
</dbReference>
<evidence type="ECO:0008006" key="11">
    <source>
        <dbReference type="Google" id="ProtNLM"/>
    </source>
</evidence>
<dbReference type="InterPro" id="IPR050131">
    <property type="entry name" value="Peptidase_S8_subtilisin-like"/>
</dbReference>
<feature type="active site" description="Charge relay system" evidence="5">
    <location>
        <position position="162"/>
    </location>
</feature>
<reference evidence="9 10" key="1">
    <citation type="submission" date="2023-04" db="EMBL/GenBank/DDBJ databases">
        <title>Draft genome sequence of acteroides sedimenti strain YN3PY1.</title>
        <authorList>
            <person name="Yoshida N."/>
        </authorList>
    </citation>
    <scope>NUCLEOTIDE SEQUENCE [LARGE SCALE GENOMIC DNA]</scope>
    <source>
        <strain evidence="9 10">YN3PY1</strain>
    </source>
</reference>
<evidence type="ECO:0000256" key="2">
    <source>
        <dbReference type="ARBA" id="ARBA00022670"/>
    </source>
</evidence>
<evidence type="ECO:0000313" key="9">
    <source>
        <dbReference type="EMBL" id="BEG99539.1"/>
    </source>
</evidence>
<feature type="domain" description="Secretion system C-terminal sorting" evidence="8">
    <location>
        <begin position="674"/>
        <end position="730"/>
    </location>
</feature>
<evidence type="ECO:0000256" key="3">
    <source>
        <dbReference type="ARBA" id="ARBA00022801"/>
    </source>
</evidence>
<dbReference type="NCBIfam" id="TIGR04183">
    <property type="entry name" value="Por_Secre_tail"/>
    <property type="match status" value="1"/>
</dbReference>
<evidence type="ECO:0000256" key="6">
    <source>
        <dbReference type="SAM" id="SignalP"/>
    </source>
</evidence>
<dbReference type="PRINTS" id="PR00723">
    <property type="entry name" value="SUBTILISIN"/>
</dbReference>
<keyword evidence="4 5" id="KW-0720">Serine protease</keyword>
<gene>
    <name evidence="9" type="ORF">BSYN_18040</name>
</gene>
<feature type="domain" description="Peptidase S8/S53" evidence="7">
    <location>
        <begin position="153"/>
        <end position="331"/>
    </location>
</feature>
<organism evidence="9 10">
    <name type="scientific">Bacteroides sedimenti</name>
    <dbReference type="NCBI Taxonomy" id="2136147"/>
    <lineage>
        <taxon>Bacteria</taxon>
        <taxon>Pseudomonadati</taxon>
        <taxon>Bacteroidota</taxon>
        <taxon>Bacteroidia</taxon>
        <taxon>Bacteroidales</taxon>
        <taxon>Bacteroidaceae</taxon>
        <taxon>Bacteroides</taxon>
    </lineage>
</organism>
<name>A0ABN6Z4P5_9BACE</name>
<feature type="signal peptide" evidence="6">
    <location>
        <begin position="1"/>
        <end position="21"/>
    </location>
</feature>
<feature type="active site" description="Charge relay system" evidence="5">
    <location>
        <position position="575"/>
    </location>
</feature>
<evidence type="ECO:0000256" key="4">
    <source>
        <dbReference type="ARBA" id="ARBA00022825"/>
    </source>
</evidence>
<dbReference type="PROSITE" id="PS00138">
    <property type="entry name" value="SUBTILASE_SER"/>
    <property type="match status" value="1"/>
</dbReference>
<keyword evidence="2 5" id="KW-0645">Protease</keyword>
<dbReference type="PROSITE" id="PS00137">
    <property type="entry name" value="SUBTILASE_HIS"/>
    <property type="match status" value="1"/>
</dbReference>
<dbReference type="RefSeq" id="WP_353330163.1">
    <property type="nucleotide sequence ID" value="NZ_AP028055.1"/>
</dbReference>
<dbReference type="InterPro" id="IPR022398">
    <property type="entry name" value="Peptidase_S8_His-AS"/>
</dbReference>
<dbReference type="Proteomes" id="UP001496674">
    <property type="component" value="Chromosome"/>
</dbReference>
<dbReference type="InterPro" id="IPR026444">
    <property type="entry name" value="Secre_tail"/>
</dbReference>
<comment type="similarity">
    <text evidence="1 5">Belongs to the peptidase S8 family.</text>
</comment>
<evidence type="ECO:0000313" key="10">
    <source>
        <dbReference type="Proteomes" id="UP001496674"/>
    </source>
</evidence>
<dbReference type="InterPro" id="IPR023828">
    <property type="entry name" value="Peptidase_S8_Ser-AS"/>
</dbReference>
<dbReference type="PANTHER" id="PTHR43806">
    <property type="entry name" value="PEPTIDASE S8"/>
    <property type="match status" value="1"/>
</dbReference>
<evidence type="ECO:0000256" key="5">
    <source>
        <dbReference type="PROSITE-ProRule" id="PRU01240"/>
    </source>
</evidence>
<keyword evidence="3 5" id="KW-0378">Hydrolase</keyword>
<dbReference type="InterPro" id="IPR000209">
    <property type="entry name" value="Peptidase_S8/S53_dom"/>
</dbReference>
<evidence type="ECO:0000259" key="7">
    <source>
        <dbReference type="Pfam" id="PF00082"/>
    </source>
</evidence>
<keyword evidence="6" id="KW-0732">Signal</keyword>